<dbReference type="InterPro" id="IPR022812">
    <property type="entry name" value="Dynamin"/>
</dbReference>
<comment type="caution">
    <text evidence="6">The sequence shown here is derived from an EMBL/GenBank/DDBJ whole genome shotgun (WGS) entry which is preliminary data.</text>
</comment>
<organism evidence="6 7">
    <name type="scientific">Cryptococcus tetragattii IND107</name>
    <dbReference type="NCBI Taxonomy" id="1296105"/>
    <lineage>
        <taxon>Eukaryota</taxon>
        <taxon>Fungi</taxon>
        <taxon>Dikarya</taxon>
        <taxon>Basidiomycota</taxon>
        <taxon>Agaricomycotina</taxon>
        <taxon>Tremellomycetes</taxon>
        <taxon>Tremellales</taxon>
        <taxon>Cryptococcaceae</taxon>
        <taxon>Cryptococcus</taxon>
        <taxon>Cryptococcus gattii species complex</taxon>
    </lineage>
</organism>
<dbReference type="Pfam" id="PF01031">
    <property type="entry name" value="Dynamin_M"/>
    <property type="match status" value="1"/>
</dbReference>
<dbReference type="InterPro" id="IPR020850">
    <property type="entry name" value="GED_dom"/>
</dbReference>
<keyword evidence="7" id="KW-1185">Reference proteome</keyword>
<dbReference type="PRINTS" id="PR00195">
    <property type="entry name" value="DYNAMIN"/>
</dbReference>
<keyword evidence="2 3" id="KW-0342">GTP-binding</keyword>
<evidence type="ECO:0000256" key="1">
    <source>
        <dbReference type="ARBA" id="ARBA00022741"/>
    </source>
</evidence>
<dbReference type="CDD" id="cd08771">
    <property type="entry name" value="DLP_1"/>
    <property type="match status" value="1"/>
</dbReference>
<dbReference type="Pfam" id="PF02212">
    <property type="entry name" value="GED"/>
    <property type="match status" value="1"/>
</dbReference>
<accession>A0ABR3C1Y2</accession>
<dbReference type="PANTHER" id="PTHR11566:SF220">
    <property type="entry name" value="VACUOLAR PROTEIN SORTING-ASSOCIATED PROTEIN 1"/>
    <property type="match status" value="1"/>
</dbReference>
<sequence>MDQQLISLVNKLQDVFASIGVSNNIDLPQITVIGSQSSGKSSVLENIVGRDFLPRGTGIVTRRPLVLQLINRPAASKANGDTKEKPEEALEKVQLNENNPDEWGEFLHLPGQKFHDFSQIREEIVRDTEKMTGKNAGISPNPINLRIFSPNVLTLTLVDLPGLTKVPVGDQPRDIEKQIRDMLMRFISKPNAIILAVTAANTDLANSDGLKLAREVDPEGSRTIGVLTKVDLMDQGTDVVDILAGRVIPLRLGYVPVVNRGQKDIDQSKSIASALENEKKFFENHPSYAGKAQYCGTPWLARKLNIILMHHIRNTLPDIKARISQQLAKYQTELAALGGPMGETNPGSVVLSTITEFCSEFRSAIDGNTNDLSLNELSGGARISFVFHELYNNGVKSIDPFDQVKDGDIRTILYNSSGSTPSLFVGATAFEVIVKQQIRRLEEPSLRCCALVYDELIRILGHLLGKTLKDRFNLVVINFFKNCMQPTNKLVSDMVAMQACYVNTTHPDFIGGHKAMALVNERMNANKPPEKPADPKKLPPNALNNGKDLDADFKRDETSFFGSFFSKDKAPRKRPAAMEAPPPVIKPIASLNERELMETDVIKLLITSYFSVVKREMIDMIPKAITFNLVNYAKENLQRELLEHLYKPDVLDELLKESPDIVARRRECIKMVGALNSAEAIVAAV</sequence>
<gene>
    <name evidence="6" type="ORF">I308_101152</name>
</gene>
<comment type="similarity">
    <text evidence="3">Belongs to the TRAFAC class dynamin-like GTPase superfamily. Dynamin/Fzo/YdjA family.</text>
</comment>
<dbReference type="EMBL" id="ATAM02000002">
    <property type="protein sequence ID" value="KAL0253776.1"/>
    <property type="molecule type" value="Genomic_DNA"/>
</dbReference>
<dbReference type="GeneID" id="91988010"/>
<proteinExistence type="inferred from homology"/>
<dbReference type="PROSITE" id="PS51718">
    <property type="entry name" value="G_DYNAMIN_2"/>
    <property type="match status" value="1"/>
</dbReference>
<dbReference type="InterPro" id="IPR001401">
    <property type="entry name" value="Dynamin_GTPase"/>
</dbReference>
<name>A0ABR3C1Y2_9TREE</name>
<evidence type="ECO:0000256" key="3">
    <source>
        <dbReference type="RuleBase" id="RU003932"/>
    </source>
</evidence>
<keyword evidence="1 3" id="KW-0547">Nucleotide-binding</keyword>
<dbReference type="InterPro" id="IPR045063">
    <property type="entry name" value="Dynamin_N"/>
</dbReference>
<dbReference type="SMART" id="SM00302">
    <property type="entry name" value="GED"/>
    <property type="match status" value="1"/>
</dbReference>
<dbReference type="SUPFAM" id="SSF52540">
    <property type="entry name" value="P-loop containing nucleoside triphosphate hydrolases"/>
    <property type="match status" value="1"/>
</dbReference>
<dbReference type="Gene3D" id="1.20.120.1240">
    <property type="entry name" value="Dynamin, middle domain"/>
    <property type="match status" value="1"/>
</dbReference>
<dbReference type="Gene3D" id="3.40.50.300">
    <property type="entry name" value="P-loop containing nucleotide triphosphate hydrolases"/>
    <property type="match status" value="1"/>
</dbReference>
<dbReference type="Pfam" id="PF00350">
    <property type="entry name" value="Dynamin_N"/>
    <property type="match status" value="1"/>
</dbReference>
<dbReference type="InterPro" id="IPR030381">
    <property type="entry name" value="G_DYNAMIN_dom"/>
</dbReference>
<reference evidence="6" key="1">
    <citation type="submission" date="2015-01" db="EMBL/GenBank/DDBJ databases">
        <authorList>
            <consortium name="The Broad Institute Genomics Platform"/>
            <person name="Cuomo C."/>
            <person name="Litvintseva A."/>
            <person name="Chen Y."/>
            <person name="Heitman J."/>
            <person name="Sun S."/>
            <person name="Springer D."/>
            <person name="Dromer F."/>
            <person name="Young S."/>
            <person name="Zeng Q."/>
            <person name="Gargeya S."/>
            <person name="Abouelleil A."/>
            <person name="Alvarado L."/>
            <person name="Chapman S.B."/>
            <person name="Gainer-Dewar J."/>
            <person name="Goldberg J."/>
            <person name="Griggs A."/>
            <person name="Gujja S."/>
            <person name="Hansen M."/>
            <person name="Howarth C."/>
            <person name="Imamovic A."/>
            <person name="Larimer J."/>
            <person name="Murphy C."/>
            <person name="Naylor J."/>
            <person name="Pearson M."/>
            <person name="Priest M."/>
            <person name="Roberts A."/>
            <person name="Saif S."/>
            <person name="Shea T."/>
            <person name="Sykes S."/>
            <person name="Wortman J."/>
            <person name="Nusbaum C."/>
            <person name="Birren B."/>
        </authorList>
    </citation>
    <scope>NUCLEOTIDE SEQUENCE</scope>
    <source>
        <strain evidence="6">IND107</strain>
    </source>
</reference>
<evidence type="ECO:0000259" key="4">
    <source>
        <dbReference type="PROSITE" id="PS51388"/>
    </source>
</evidence>
<feature type="domain" description="GED" evidence="4">
    <location>
        <begin position="599"/>
        <end position="685"/>
    </location>
</feature>
<dbReference type="InterPro" id="IPR003130">
    <property type="entry name" value="GED"/>
</dbReference>
<feature type="domain" description="Dynamin-type G" evidence="5">
    <location>
        <begin position="24"/>
        <end position="317"/>
    </location>
</feature>
<evidence type="ECO:0000313" key="6">
    <source>
        <dbReference type="EMBL" id="KAL0253776.1"/>
    </source>
</evidence>
<protein>
    <recommendedName>
        <fullName evidence="8">Dynamin GTPase</fullName>
    </recommendedName>
</protein>
<dbReference type="RefSeq" id="XP_066615997.1">
    <property type="nucleotide sequence ID" value="XM_066755711.1"/>
</dbReference>
<reference evidence="6" key="2">
    <citation type="submission" date="2024-01" db="EMBL/GenBank/DDBJ databases">
        <title>Comparative genomics of Cryptococcus and Kwoniella reveals pathogenesis evolution and contrasting modes of karyotype evolution via chromosome fusion or intercentromeric recombination.</title>
        <authorList>
            <person name="Coelho M.A."/>
            <person name="David-Palma M."/>
            <person name="Shea T."/>
            <person name="Bowers K."/>
            <person name="Mcginley-Smith S."/>
            <person name="Mohammad A.W."/>
            <person name="Gnirke A."/>
            <person name="Yurkov A.M."/>
            <person name="Nowrousian M."/>
            <person name="Sun S."/>
            <person name="Cuomo C.A."/>
            <person name="Heitman J."/>
        </authorList>
    </citation>
    <scope>NUCLEOTIDE SEQUENCE</scope>
    <source>
        <strain evidence="6">IND107</strain>
    </source>
</reference>
<dbReference type="PANTHER" id="PTHR11566">
    <property type="entry name" value="DYNAMIN"/>
    <property type="match status" value="1"/>
</dbReference>
<dbReference type="InterPro" id="IPR000375">
    <property type="entry name" value="Dynamin_stalk"/>
</dbReference>
<evidence type="ECO:0000256" key="2">
    <source>
        <dbReference type="ARBA" id="ARBA00023134"/>
    </source>
</evidence>
<dbReference type="Proteomes" id="UP000054399">
    <property type="component" value="Unassembled WGS sequence"/>
</dbReference>
<evidence type="ECO:0000313" key="7">
    <source>
        <dbReference type="Proteomes" id="UP000054399"/>
    </source>
</evidence>
<dbReference type="InterPro" id="IPR019762">
    <property type="entry name" value="Dynamin_GTPase_CS"/>
</dbReference>
<dbReference type="SMART" id="SM00053">
    <property type="entry name" value="DYNc"/>
    <property type="match status" value="1"/>
</dbReference>
<dbReference type="PROSITE" id="PS00410">
    <property type="entry name" value="G_DYNAMIN_1"/>
    <property type="match status" value="1"/>
</dbReference>
<dbReference type="PROSITE" id="PS51388">
    <property type="entry name" value="GED"/>
    <property type="match status" value="1"/>
</dbReference>
<dbReference type="InterPro" id="IPR027417">
    <property type="entry name" value="P-loop_NTPase"/>
</dbReference>
<evidence type="ECO:0008006" key="8">
    <source>
        <dbReference type="Google" id="ProtNLM"/>
    </source>
</evidence>
<evidence type="ECO:0000259" key="5">
    <source>
        <dbReference type="PROSITE" id="PS51718"/>
    </source>
</evidence>